<dbReference type="Pfam" id="PF01557">
    <property type="entry name" value="FAA_hydrolase"/>
    <property type="match status" value="1"/>
</dbReference>
<evidence type="ECO:0000259" key="2">
    <source>
        <dbReference type="Pfam" id="PF01557"/>
    </source>
</evidence>
<keyword evidence="1" id="KW-0479">Metal-binding</keyword>
<evidence type="ECO:0000256" key="1">
    <source>
        <dbReference type="ARBA" id="ARBA00022723"/>
    </source>
</evidence>
<evidence type="ECO:0000313" key="3">
    <source>
        <dbReference type="EMBL" id="MEB3101724.1"/>
    </source>
</evidence>
<dbReference type="SUPFAM" id="SSF56529">
    <property type="entry name" value="FAH"/>
    <property type="match status" value="1"/>
</dbReference>
<dbReference type="InterPro" id="IPR036663">
    <property type="entry name" value="Fumarylacetoacetase_C_sf"/>
</dbReference>
<feature type="domain" description="Fumarylacetoacetase-like C-terminal" evidence="2">
    <location>
        <begin position="47"/>
        <end position="252"/>
    </location>
</feature>
<dbReference type="EMBL" id="JAYJLD010000009">
    <property type="protein sequence ID" value="MEB3101724.1"/>
    <property type="molecule type" value="Genomic_DNA"/>
</dbReference>
<keyword evidence="4" id="KW-1185">Reference proteome</keyword>
<dbReference type="Proteomes" id="UP001310386">
    <property type="component" value="Unassembled WGS sequence"/>
</dbReference>
<organism evidence="3 4">
    <name type="scientific">Ferviditalea candida</name>
    <dbReference type="NCBI Taxonomy" id="3108399"/>
    <lineage>
        <taxon>Bacteria</taxon>
        <taxon>Bacillati</taxon>
        <taxon>Bacillota</taxon>
        <taxon>Bacilli</taxon>
        <taxon>Bacillales</taxon>
        <taxon>Paenibacillaceae</taxon>
        <taxon>Ferviditalea</taxon>
    </lineage>
</organism>
<dbReference type="GO" id="GO:0016787">
    <property type="term" value="F:hydrolase activity"/>
    <property type="evidence" value="ECO:0007669"/>
    <property type="project" value="UniProtKB-KW"/>
</dbReference>
<dbReference type="InterPro" id="IPR011234">
    <property type="entry name" value="Fumarylacetoacetase-like_C"/>
</dbReference>
<name>A0ABU5ZGU6_9BACL</name>
<evidence type="ECO:0000313" key="4">
    <source>
        <dbReference type="Proteomes" id="UP001310386"/>
    </source>
</evidence>
<gene>
    <name evidence="3" type="ORF">VF724_08615</name>
</gene>
<comment type="caution">
    <text evidence="3">The sequence shown here is derived from an EMBL/GenBank/DDBJ whole genome shotgun (WGS) entry which is preliminary data.</text>
</comment>
<accession>A0ABU5ZGU6</accession>
<dbReference type="InterPro" id="IPR012686">
    <property type="entry name" value="HPA_isomer/decarb_N"/>
</dbReference>
<sequence>MSKAKIKLRGISQYHEVDVNPADDTVELNGKRYSVGRLPLDSLISGTIYGVLLNYKGAFAALGDAMFEAPYKGEPKAPVMYIKPANTVIGSGMPIPLPADVPELEIGASLGVVMGRTATRVGEAEALEYIAGYTVVNDVSIPHDSVYRPAVSQKCRDGFCPAGPWIIERDAVADPDSLDVRVFINGELRQQNTTANLIRNVPRLIADITEFMTLSSGDVLLVGVPEGAPLVKAGDRVRIEINGVGSLENTVVHEHEWVMEVSL</sequence>
<keyword evidence="3" id="KW-0378">Hydrolase</keyword>
<dbReference type="RefSeq" id="WP_371753839.1">
    <property type="nucleotide sequence ID" value="NZ_JAYJLD010000009.1"/>
</dbReference>
<dbReference type="PANTHER" id="PTHR11820:SF114">
    <property type="entry name" value="4-HYDROXYPHENYLACETATE CATABOLISM PROTEIN"/>
    <property type="match status" value="1"/>
</dbReference>
<reference evidence="3" key="1">
    <citation type="submission" date="2023-12" db="EMBL/GenBank/DDBJ databases">
        <title>Fervidustalea candida gen. nov., sp. nov., a novel member of the family Paenibacillaceae isolated from a geothermal area.</title>
        <authorList>
            <person name="Li W.-J."/>
            <person name="Jiao J.-Y."/>
            <person name="Chen Y."/>
        </authorList>
    </citation>
    <scope>NUCLEOTIDE SEQUENCE</scope>
    <source>
        <strain evidence="3">SYSU GA230002</strain>
    </source>
</reference>
<dbReference type="NCBIfam" id="TIGR02305">
    <property type="entry name" value="HpaG-N-term"/>
    <property type="match status" value="1"/>
</dbReference>
<dbReference type="Gene3D" id="3.90.850.10">
    <property type="entry name" value="Fumarylacetoacetase-like, C-terminal domain"/>
    <property type="match status" value="1"/>
</dbReference>
<protein>
    <submittedName>
        <fullName evidence="3">Fumarylacetoacetate hydrolase family protein</fullName>
    </submittedName>
</protein>
<dbReference type="PANTHER" id="PTHR11820">
    <property type="entry name" value="ACYLPYRUVASE"/>
    <property type="match status" value="1"/>
</dbReference>
<proteinExistence type="predicted"/>